<dbReference type="PANTHER" id="PTHR47706">
    <property type="entry name" value="NMRA-LIKE FAMILY PROTEIN"/>
    <property type="match status" value="1"/>
</dbReference>
<evidence type="ECO:0000256" key="2">
    <source>
        <dbReference type="ARBA" id="ARBA00023002"/>
    </source>
</evidence>
<dbReference type="Proteomes" id="UP001213799">
    <property type="component" value="Unassembled WGS sequence"/>
</dbReference>
<evidence type="ECO:0000256" key="1">
    <source>
        <dbReference type="ARBA" id="ARBA00022857"/>
    </source>
</evidence>
<dbReference type="InterPro" id="IPR051609">
    <property type="entry name" value="NmrA/Isoflavone_reductase-like"/>
</dbReference>
<dbReference type="PANTHER" id="PTHR47706:SF9">
    <property type="entry name" value="NMRA-LIKE DOMAIN-CONTAINING PROTEIN-RELATED"/>
    <property type="match status" value="1"/>
</dbReference>
<keyword evidence="5" id="KW-1185">Reference proteome</keyword>
<dbReference type="Gene3D" id="3.90.25.10">
    <property type="entry name" value="UDP-galactose 4-epimerase, domain 1"/>
    <property type="match status" value="1"/>
</dbReference>
<feature type="domain" description="NmrA-like" evidence="3">
    <location>
        <begin position="2"/>
        <end position="246"/>
    </location>
</feature>
<dbReference type="InterPro" id="IPR008030">
    <property type="entry name" value="NmrA-like"/>
</dbReference>
<keyword evidence="2" id="KW-0560">Oxidoreductase</keyword>
<proteinExistence type="predicted"/>
<evidence type="ECO:0000313" key="4">
    <source>
        <dbReference type="EMBL" id="KAJ5588200.1"/>
    </source>
</evidence>
<comment type="caution">
    <text evidence="4">The sequence shown here is derived from an EMBL/GenBank/DDBJ whole genome shotgun (WGS) entry which is preliminary data.</text>
</comment>
<name>A0AAD6DKN9_9EURO</name>
<protein>
    <submittedName>
        <fullName evidence="4">Isoflavone reductase</fullName>
    </submittedName>
</protein>
<keyword evidence="1" id="KW-0521">NADP</keyword>
<reference evidence="4" key="2">
    <citation type="submission" date="2023-01" db="EMBL/GenBank/DDBJ databases">
        <authorList>
            <person name="Petersen C."/>
        </authorList>
    </citation>
    <scope>NUCLEOTIDE SEQUENCE</scope>
    <source>
        <strain evidence="4">IBT 12815</strain>
    </source>
</reference>
<dbReference type="Gene3D" id="3.40.50.720">
    <property type="entry name" value="NAD(P)-binding Rossmann-like Domain"/>
    <property type="match status" value="1"/>
</dbReference>
<dbReference type="Pfam" id="PF05368">
    <property type="entry name" value="NmrA"/>
    <property type="match status" value="1"/>
</dbReference>
<dbReference type="SUPFAM" id="SSF51735">
    <property type="entry name" value="NAD(P)-binding Rossmann-fold domains"/>
    <property type="match status" value="1"/>
</dbReference>
<dbReference type="GO" id="GO:0016491">
    <property type="term" value="F:oxidoreductase activity"/>
    <property type="evidence" value="ECO:0007669"/>
    <property type="project" value="UniProtKB-KW"/>
</dbReference>
<accession>A0AAD6DKN9</accession>
<sequence length="319" mass="34914">MKVVIIGATGETGQSITKGLLEYRTQFDLTAVTRQSSLNSVKNQALKDAGVEIVAADLSGPEEDLVKILTGADVVIAVLDASAFLLQIPLANAAKKAGVKRFVPTFFATIVPPKGALSIRETKEEVLNHIKKIYLPYTVIDVGWWYQITPPRLPSGRIDQLVILPMEGLYGDGNVPSAITDSRDIGRYVARIITDPRTLNKSVFAYSEVLTQREIFQIMEEASGEKLDYNYISNEDAMARVVSAQIAAEAAGLGDKGAQSALAVAQYTYSTCVRGDNTPDYARYLGYLDGKELYPDVDFIPFRKYVSELIDGTARRAYA</sequence>
<dbReference type="EMBL" id="JAQJAE010000006">
    <property type="protein sequence ID" value="KAJ5588200.1"/>
    <property type="molecule type" value="Genomic_DNA"/>
</dbReference>
<dbReference type="AlphaFoldDB" id="A0AAD6DKN9"/>
<organism evidence="4 5">
    <name type="scientific">Penicillium hordei</name>
    <dbReference type="NCBI Taxonomy" id="40994"/>
    <lineage>
        <taxon>Eukaryota</taxon>
        <taxon>Fungi</taxon>
        <taxon>Dikarya</taxon>
        <taxon>Ascomycota</taxon>
        <taxon>Pezizomycotina</taxon>
        <taxon>Eurotiomycetes</taxon>
        <taxon>Eurotiomycetidae</taxon>
        <taxon>Eurotiales</taxon>
        <taxon>Aspergillaceae</taxon>
        <taxon>Penicillium</taxon>
    </lineage>
</organism>
<dbReference type="RefSeq" id="XP_056747219.1">
    <property type="nucleotide sequence ID" value="XM_056901932.1"/>
</dbReference>
<evidence type="ECO:0000313" key="5">
    <source>
        <dbReference type="Proteomes" id="UP001213799"/>
    </source>
</evidence>
<dbReference type="InterPro" id="IPR036291">
    <property type="entry name" value="NAD(P)-bd_dom_sf"/>
</dbReference>
<dbReference type="GeneID" id="81592174"/>
<gene>
    <name evidence="4" type="ORF">N7537_010878</name>
</gene>
<evidence type="ECO:0000259" key="3">
    <source>
        <dbReference type="Pfam" id="PF05368"/>
    </source>
</evidence>
<reference evidence="4" key="1">
    <citation type="journal article" date="2023" name="IMA Fungus">
        <title>Comparative genomic study of the Penicillium genus elucidates a diverse pangenome and 15 lateral gene transfer events.</title>
        <authorList>
            <person name="Petersen C."/>
            <person name="Sorensen T."/>
            <person name="Nielsen M.R."/>
            <person name="Sondergaard T.E."/>
            <person name="Sorensen J.L."/>
            <person name="Fitzpatrick D.A."/>
            <person name="Frisvad J.C."/>
            <person name="Nielsen K.L."/>
        </authorList>
    </citation>
    <scope>NUCLEOTIDE SEQUENCE</scope>
    <source>
        <strain evidence="4">IBT 12815</strain>
    </source>
</reference>